<protein>
    <recommendedName>
        <fullName evidence="1">non-specific serine/threonine protein kinase</fullName>
        <ecNumber evidence="1">2.7.11.1</ecNumber>
    </recommendedName>
</protein>
<dbReference type="PANTHER" id="PTHR22984">
    <property type="entry name" value="SERINE/THREONINE-PROTEIN KINASE PIM"/>
    <property type="match status" value="1"/>
</dbReference>
<keyword evidence="2" id="KW-0723">Serine/threonine-protein kinase</keyword>
<organism evidence="11 14">
    <name type="scientific">Adineta steineri</name>
    <dbReference type="NCBI Taxonomy" id="433720"/>
    <lineage>
        <taxon>Eukaryota</taxon>
        <taxon>Metazoa</taxon>
        <taxon>Spiralia</taxon>
        <taxon>Gnathifera</taxon>
        <taxon>Rotifera</taxon>
        <taxon>Eurotatoria</taxon>
        <taxon>Bdelloidea</taxon>
        <taxon>Adinetida</taxon>
        <taxon>Adinetidae</taxon>
        <taxon>Adineta</taxon>
    </lineage>
</organism>
<dbReference type="OrthoDB" id="10252171at2759"/>
<evidence type="ECO:0000256" key="1">
    <source>
        <dbReference type="ARBA" id="ARBA00012513"/>
    </source>
</evidence>
<evidence type="ECO:0000256" key="8">
    <source>
        <dbReference type="ARBA" id="ARBA00048679"/>
    </source>
</evidence>
<comment type="catalytic activity">
    <reaction evidence="7">
        <text>L-threonyl-[protein] + ATP = O-phospho-L-threonyl-[protein] + ADP + H(+)</text>
        <dbReference type="Rhea" id="RHEA:46608"/>
        <dbReference type="Rhea" id="RHEA-COMP:11060"/>
        <dbReference type="Rhea" id="RHEA-COMP:11605"/>
        <dbReference type="ChEBI" id="CHEBI:15378"/>
        <dbReference type="ChEBI" id="CHEBI:30013"/>
        <dbReference type="ChEBI" id="CHEBI:30616"/>
        <dbReference type="ChEBI" id="CHEBI:61977"/>
        <dbReference type="ChEBI" id="CHEBI:456216"/>
        <dbReference type="EC" id="2.7.11.1"/>
    </reaction>
</comment>
<dbReference type="Pfam" id="PF00069">
    <property type="entry name" value="Pkinase"/>
    <property type="match status" value="1"/>
</dbReference>
<dbReference type="GO" id="GO:0043066">
    <property type="term" value="P:negative regulation of apoptotic process"/>
    <property type="evidence" value="ECO:0007669"/>
    <property type="project" value="TreeGrafter"/>
</dbReference>
<evidence type="ECO:0000256" key="5">
    <source>
        <dbReference type="ARBA" id="ARBA00022777"/>
    </source>
</evidence>
<feature type="compositionally biased region" description="Low complexity" evidence="9">
    <location>
        <begin position="337"/>
        <end position="355"/>
    </location>
</feature>
<dbReference type="EMBL" id="CAJNOM010000050">
    <property type="protein sequence ID" value="CAF0924100.1"/>
    <property type="molecule type" value="Genomic_DNA"/>
</dbReference>
<evidence type="ECO:0000256" key="2">
    <source>
        <dbReference type="ARBA" id="ARBA00022527"/>
    </source>
</evidence>
<sequence>MSTLVLPPSSHHHHHHHHPQQSQTTIHTQRPQTNTISKTKPRSTAVDPLHARYLIAHKLASGGFGDVYAGVRKKDGMPVALKVVPKKRMREINTSEGKLPLEVALLRRVAKVKNVIHMLEYFIHNEQLVIVLERPEHCCDLYDFICDRPGGLDERLARDFFKQILQILKDVHACGVLHRDIKDENFLVDMRTGQLYLIDFGSGALLNDGIYTDFEGTACYATPEWVTCRRYFGLPQTVWSLGILLYDLVCGDIPFSDDLAIIKCQPQFPSHLSSECVQLIEQCLSIRSSERPTLDQCLQSEWLKFASTRDLSISFISRRRIGGGGGGHNNHHYLKDSNSTSKSTTGSTSSRGNSL</sequence>
<evidence type="ECO:0000313" key="13">
    <source>
        <dbReference type="Proteomes" id="UP000663832"/>
    </source>
</evidence>
<evidence type="ECO:0000313" key="11">
    <source>
        <dbReference type="EMBL" id="CAF0784067.1"/>
    </source>
</evidence>
<dbReference type="GO" id="GO:0005524">
    <property type="term" value="F:ATP binding"/>
    <property type="evidence" value="ECO:0007669"/>
    <property type="project" value="UniProtKB-KW"/>
</dbReference>
<evidence type="ECO:0000256" key="6">
    <source>
        <dbReference type="ARBA" id="ARBA00022840"/>
    </source>
</evidence>
<comment type="caution">
    <text evidence="11">The sequence shown here is derived from an EMBL/GenBank/DDBJ whole genome shotgun (WGS) entry which is preliminary data.</text>
</comment>
<dbReference type="SMART" id="SM00220">
    <property type="entry name" value="S_TKc"/>
    <property type="match status" value="1"/>
</dbReference>
<dbReference type="InterPro" id="IPR008271">
    <property type="entry name" value="Ser/Thr_kinase_AS"/>
</dbReference>
<dbReference type="InterPro" id="IPR051138">
    <property type="entry name" value="PIM_Ser/Thr_kinase"/>
</dbReference>
<feature type="region of interest" description="Disordered" evidence="9">
    <location>
        <begin position="323"/>
        <end position="355"/>
    </location>
</feature>
<accession>A0A813RP86</accession>
<evidence type="ECO:0000256" key="4">
    <source>
        <dbReference type="ARBA" id="ARBA00022741"/>
    </source>
</evidence>
<dbReference type="PANTHER" id="PTHR22984:SF11">
    <property type="entry name" value="AURORA KINASE-RELATED"/>
    <property type="match status" value="1"/>
</dbReference>
<dbReference type="EC" id="2.7.11.1" evidence="1"/>
<keyword evidence="3" id="KW-0808">Transferase</keyword>
<dbReference type="GO" id="GO:0005737">
    <property type="term" value="C:cytoplasm"/>
    <property type="evidence" value="ECO:0007669"/>
    <property type="project" value="TreeGrafter"/>
</dbReference>
<dbReference type="Gene3D" id="1.10.510.10">
    <property type="entry name" value="Transferase(Phosphotransferase) domain 1"/>
    <property type="match status" value="1"/>
</dbReference>
<reference evidence="11" key="1">
    <citation type="submission" date="2021-02" db="EMBL/GenBank/DDBJ databases">
        <authorList>
            <person name="Nowell W R."/>
        </authorList>
    </citation>
    <scope>NUCLEOTIDE SEQUENCE</scope>
</reference>
<feature type="region of interest" description="Disordered" evidence="9">
    <location>
        <begin position="1"/>
        <end position="44"/>
    </location>
</feature>
<proteinExistence type="predicted"/>
<name>A0A813RP86_9BILA</name>
<keyword evidence="13" id="KW-1185">Reference proteome</keyword>
<keyword evidence="4" id="KW-0547">Nucleotide-binding</keyword>
<evidence type="ECO:0000256" key="9">
    <source>
        <dbReference type="SAM" id="MobiDB-lite"/>
    </source>
</evidence>
<dbReference type="GO" id="GO:0007346">
    <property type="term" value="P:regulation of mitotic cell cycle"/>
    <property type="evidence" value="ECO:0007669"/>
    <property type="project" value="TreeGrafter"/>
</dbReference>
<dbReference type="EMBL" id="CAJNOI010000010">
    <property type="protein sequence ID" value="CAF0784067.1"/>
    <property type="molecule type" value="Genomic_DNA"/>
</dbReference>
<comment type="catalytic activity">
    <reaction evidence="8">
        <text>L-seryl-[protein] + ATP = O-phospho-L-seryl-[protein] + ADP + H(+)</text>
        <dbReference type="Rhea" id="RHEA:17989"/>
        <dbReference type="Rhea" id="RHEA-COMP:9863"/>
        <dbReference type="Rhea" id="RHEA-COMP:11604"/>
        <dbReference type="ChEBI" id="CHEBI:15378"/>
        <dbReference type="ChEBI" id="CHEBI:29999"/>
        <dbReference type="ChEBI" id="CHEBI:30616"/>
        <dbReference type="ChEBI" id="CHEBI:83421"/>
        <dbReference type="ChEBI" id="CHEBI:456216"/>
        <dbReference type="EC" id="2.7.11.1"/>
    </reaction>
</comment>
<dbReference type="PROSITE" id="PS00108">
    <property type="entry name" value="PROTEIN_KINASE_ST"/>
    <property type="match status" value="1"/>
</dbReference>
<keyword evidence="6" id="KW-0067">ATP-binding</keyword>
<dbReference type="Proteomes" id="UP000663832">
    <property type="component" value="Unassembled WGS sequence"/>
</dbReference>
<dbReference type="SUPFAM" id="SSF56112">
    <property type="entry name" value="Protein kinase-like (PK-like)"/>
    <property type="match status" value="1"/>
</dbReference>
<evidence type="ECO:0000313" key="14">
    <source>
        <dbReference type="Proteomes" id="UP000663877"/>
    </source>
</evidence>
<feature type="domain" description="Protein kinase" evidence="10">
    <location>
        <begin position="53"/>
        <end position="303"/>
    </location>
</feature>
<evidence type="ECO:0000259" key="10">
    <source>
        <dbReference type="PROSITE" id="PS50011"/>
    </source>
</evidence>
<dbReference type="GO" id="GO:0004674">
    <property type="term" value="F:protein serine/threonine kinase activity"/>
    <property type="evidence" value="ECO:0007669"/>
    <property type="project" value="UniProtKB-KW"/>
</dbReference>
<evidence type="ECO:0000313" key="12">
    <source>
        <dbReference type="EMBL" id="CAF0924100.1"/>
    </source>
</evidence>
<gene>
    <name evidence="11" type="ORF">BJG266_LOCUS4297</name>
    <name evidence="12" type="ORF">QVE165_LOCUS10715</name>
</gene>
<evidence type="ECO:0000256" key="3">
    <source>
        <dbReference type="ARBA" id="ARBA00022679"/>
    </source>
</evidence>
<feature type="compositionally biased region" description="Polar residues" evidence="9">
    <location>
        <begin position="24"/>
        <end position="38"/>
    </location>
</feature>
<evidence type="ECO:0000256" key="7">
    <source>
        <dbReference type="ARBA" id="ARBA00047899"/>
    </source>
</evidence>
<dbReference type="AlphaFoldDB" id="A0A813RP86"/>
<dbReference type="PROSITE" id="PS50011">
    <property type="entry name" value="PROTEIN_KINASE_DOM"/>
    <property type="match status" value="1"/>
</dbReference>
<dbReference type="Gene3D" id="3.30.200.20">
    <property type="entry name" value="Phosphorylase Kinase, domain 1"/>
    <property type="match status" value="1"/>
</dbReference>
<dbReference type="InterPro" id="IPR000719">
    <property type="entry name" value="Prot_kinase_dom"/>
</dbReference>
<keyword evidence="5" id="KW-0418">Kinase</keyword>
<dbReference type="Proteomes" id="UP000663877">
    <property type="component" value="Unassembled WGS sequence"/>
</dbReference>
<feature type="compositionally biased region" description="Basic residues" evidence="9">
    <location>
        <begin position="10"/>
        <end position="19"/>
    </location>
</feature>
<dbReference type="InterPro" id="IPR011009">
    <property type="entry name" value="Kinase-like_dom_sf"/>
</dbReference>